<dbReference type="STRING" id="35608.A0A2U1PDG7"/>
<evidence type="ECO:0000313" key="2">
    <source>
        <dbReference type="Proteomes" id="UP000245207"/>
    </source>
</evidence>
<comment type="caution">
    <text evidence="1">The sequence shown here is derived from an EMBL/GenBank/DDBJ whole genome shotgun (WGS) entry which is preliminary data.</text>
</comment>
<protein>
    <submittedName>
        <fullName evidence="1">Nucleotide-binding, alpha-beta plait</fullName>
    </submittedName>
</protein>
<dbReference type="InterPro" id="IPR035979">
    <property type="entry name" value="RBD_domain_sf"/>
</dbReference>
<sequence>MDISRQYEDPYAAQAAVEWFNNKDFHGMIIEVLMAESEIGLFKNFINEMQEFHK</sequence>
<evidence type="ECO:0000313" key="1">
    <source>
        <dbReference type="EMBL" id="PWA83812.1"/>
    </source>
</evidence>
<dbReference type="OrthoDB" id="76445at2759"/>
<dbReference type="GO" id="GO:0003676">
    <property type="term" value="F:nucleic acid binding"/>
    <property type="evidence" value="ECO:0007669"/>
    <property type="project" value="InterPro"/>
</dbReference>
<accession>A0A2U1PDG7</accession>
<gene>
    <name evidence="1" type="ORF">CTI12_AA060610</name>
</gene>
<organism evidence="1 2">
    <name type="scientific">Artemisia annua</name>
    <name type="common">Sweet wormwood</name>
    <dbReference type="NCBI Taxonomy" id="35608"/>
    <lineage>
        <taxon>Eukaryota</taxon>
        <taxon>Viridiplantae</taxon>
        <taxon>Streptophyta</taxon>
        <taxon>Embryophyta</taxon>
        <taxon>Tracheophyta</taxon>
        <taxon>Spermatophyta</taxon>
        <taxon>Magnoliopsida</taxon>
        <taxon>eudicotyledons</taxon>
        <taxon>Gunneridae</taxon>
        <taxon>Pentapetalae</taxon>
        <taxon>asterids</taxon>
        <taxon>campanulids</taxon>
        <taxon>Asterales</taxon>
        <taxon>Asteraceae</taxon>
        <taxon>Asteroideae</taxon>
        <taxon>Anthemideae</taxon>
        <taxon>Artemisiinae</taxon>
        <taxon>Artemisia</taxon>
    </lineage>
</organism>
<name>A0A2U1PDG7_ARTAN</name>
<dbReference type="SUPFAM" id="SSF54928">
    <property type="entry name" value="RNA-binding domain, RBD"/>
    <property type="match status" value="1"/>
</dbReference>
<proteinExistence type="predicted"/>
<dbReference type="EMBL" id="PKPP01001302">
    <property type="protein sequence ID" value="PWA83812.1"/>
    <property type="molecule type" value="Genomic_DNA"/>
</dbReference>
<reference evidence="1 2" key="1">
    <citation type="journal article" date="2018" name="Mol. Plant">
        <title>The genome of Artemisia annua provides insight into the evolution of Asteraceae family and artemisinin biosynthesis.</title>
        <authorList>
            <person name="Shen Q."/>
            <person name="Zhang L."/>
            <person name="Liao Z."/>
            <person name="Wang S."/>
            <person name="Yan T."/>
            <person name="Shi P."/>
            <person name="Liu M."/>
            <person name="Fu X."/>
            <person name="Pan Q."/>
            <person name="Wang Y."/>
            <person name="Lv Z."/>
            <person name="Lu X."/>
            <person name="Zhang F."/>
            <person name="Jiang W."/>
            <person name="Ma Y."/>
            <person name="Chen M."/>
            <person name="Hao X."/>
            <person name="Li L."/>
            <person name="Tang Y."/>
            <person name="Lv G."/>
            <person name="Zhou Y."/>
            <person name="Sun X."/>
            <person name="Brodelius P.E."/>
            <person name="Rose J.K.C."/>
            <person name="Tang K."/>
        </authorList>
    </citation>
    <scope>NUCLEOTIDE SEQUENCE [LARGE SCALE GENOMIC DNA]</scope>
    <source>
        <strain evidence="2">cv. Huhao1</strain>
        <tissue evidence="1">Leaf</tissue>
    </source>
</reference>
<keyword evidence="2" id="KW-1185">Reference proteome</keyword>
<dbReference type="Proteomes" id="UP000245207">
    <property type="component" value="Unassembled WGS sequence"/>
</dbReference>
<dbReference type="AlphaFoldDB" id="A0A2U1PDG7"/>